<gene>
    <name evidence="2" type="ORF">GCM10023208_19040</name>
</gene>
<evidence type="ECO:0000313" key="3">
    <source>
        <dbReference type="Proteomes" id="UP001500518"/>
    </source>
</evidence>
<keyword evidence="1" id="KW-1133">Transmembrane helix</keyword>
<reference evidence="3" key="1">
    <citation type="journal article" date="2019" name="Int. J. Syst. Evol. Microbiol.">
        <title>The Global Catalogue of Microorganisms (GCM) 10K type strain sequencing project: providing services to taxonomists for standard genome sequencing and annotation.</title>
        <authorList>
            <consortium name="The Broad Institute Genomics Platform"/>
            <consortium name="The Broad Institute Genome Sequencing Center for Infectious Disease"/>
            <person name="Wu L."/>
            <person name="Ma J."/>
        </authorList>
    </citation>
    <scope>NUCLEOTIDE SEQUENCE [LARGE SCALE GENOMIC DNA]</scope>
    <source>
        <strain evidence="3">JCM 18014</strain>
    </source>
</reference>
<name>A0ABP9KC32_9SPHN</name>
<dbReference type="RefSeq" id="WP_346032851.1">
    <property type="nucleotide sequence ID" value="NZ_BAABHV010000010.1"/>
</dbReference>
<feature type="transmembrane region" description="Helical" evidence="1">
    <location>
        <begin position="57"/>
        <end position="77"/>
    </location>
</feature>
<keyword evidence="1" id="KW-0472">Membrane</keyword>
<dbReference type="Proteomes" id="UP001500518">
    <property type="component" value="Unassembled WGS sequence"/>
</dbReference>
<keyword evidence="1" id="KW-0812">Transmembrane</keyword>
<feature type="transmembrane region" description="Helical" evidence="1">
    <location>
        <begin position="116"/>
        <end position="135"/>
    </location>
</feature>
<evidence type="ECO:0000313" key="2">
    <source>
        <dbReference type="EMBL" id="GAA5055296.1"/>
    </source>
</evidence>
<organism evidence="2 3">
    <name type="scientific">Erythrobacter westpacificensis</name>
    <dbReference type="NCBI Taxonomy" id="1055231"/>
    <lineage>
        <taxon>Bacteria</taxon>
        <taxon>Pseudomonadati</taxon>
        <taxon>Pseudomonadota</taxon>
        <taxon>Alphaproteobacteria</taxon>
        <taxon>Sphingomonadales</taxon>
        <taxon>Erythrobacteraceae</taxon>
        <taxon>Erythrobacter/Porphyrobacter group</taxon>
        <taxon>Erythrobacter</taxon>
    </lineage>
</organism>
<sequence length="136" mass="15064">MTDFRENWPEMRMKHLELVQNAITRMGSNSANLKGYCMGVVAALIALAGAIDKPKVLFLGLPIVLAFSILDAAYLSLEKGFRNHYDTLRVEPLDRPPNFEVTATGEGNFLKAYKSWSVWAFYLGSAAILVLVGLVL</sequence>
<keyword evidence="3" id="KW-1185">Reference proteome</keyword>
<feature type="transmembrane region" description="Helical" evidence="1">
    <location>
        <begin position="33"/>
        <end position="51"/>
    </location>
</feature>
<accession>A0ABP9KC32</accession>
<dbReference type="EMBL" id="BAABHV010000010">
    <property type="protein sequence ID" value="GAA5055296.1"/>
    <property type="molecule type" value="Genomic_DNA"/>
</dbReference>
<proteinExistence type="predicted"/>
<comment type="caution">
    <text evidence="2">The sequence shown here is derived from an EMBL/GenBank/DDBJ whole genome shotgun (WGS) entry which is preliminary data.</text>
</comment>
<protein>
    <submittedName>
        <fullName evidence="2">Uncharacterized protein</fullName>
    </submittedName>
</protein>
<evidence type="ECO:0000256" key="1">
    <source>
        <dbReference type="SAM" id="Phobius"/>
    </source>
</evidence>